<keyword evidence="5" id="KW-0460">Magnesium</keyword>
<keyword evidence="3" id="KW-0479">Metal-binding</keyword>
<evidence type="ECO:0000256" key="2">
    <source>
        <dbReference type="ARBA" id="ARBA00005582"/>
    </source>
</evidence>
<dbReference type="InterPro" id="IPR020084">
    <property type="entry name" value="NUDIX_hydrolase_CS"/>
</dbReference>
<feature type="domain" description="Nudix hydrolase" evidence="7">
    <location>
        <begin position="1"/>
        <end position="127"/>
    </location>
</feature>
<evidence type="ECO:0000256" key="4">
    <source>
        <dbReference type="ARBA" id="ARBA00022801"/>
    </source>
</evidence>
<dbReference type="AlphaFoldDB" id="A0A1Y0ITU9"/>
<gene>
    <name evidence="8" type="ORF">CBW65_10835</name>
</gene>
<dbReference type="PROSITE" id="PS00893">
    <property type="entry name" value="NUDIX_BOX"/>
    <property type="match status" value="1"/>
</dbReference>
<protein>
    <submittedName>
        <fullName evidence="8">NUDIX hydrolase</fullName>
    </submittedName>
</protein>
<evidence type="ECO:0000313" key="9">
    <source>
        <dbReference type="Proteomes" id="UP000195437"/>
    </source>
</evidence>
<evidence type="ECO:0000256" key="5">
    <source>
        <dbReference type="ARBA" id="ARBA00022842"/>
    </source>
</evidence>
<accession>A0A1Y0ITU9</accession>
<dbReference type="KEGG" id="tum:CBW65_10835"/>
<dbReference type="PRINTS" id="PR00502">
    <property type="entry name" value="NUDIXFAMILY"/>
</dbReference>
<dbReference type="SUPFAM" id="SSF55811">
    <property type="entry name" value="Nudix"/>
    <property type="match status" value="1"/>
</dbReference>
<dbReference type="EMBL" id="CP021434">
    <property type="protein sequence ID" value="ARU63867.1"/>
    <property type="molecule type" value="Genomic_DNA"/>
</dbReference>
<dbReference type="GO" id="GO:0005737">
    <property type="term" value="C:cytoplasm"/>
    <property type="evidence" value="ECO:0007669"/>
    <property type="project" value="TreeGrafter"/>
</dbReference>
<dbReference type="InterPro" id="IPR000086">
    <property type="entry name" value="NUDIX_hydrolase_dom"/>
</dbReference>
<comment type="cofactor">
    <cofactor evidence="1">
        <name>Mg(2+)</name>
        <dbReference type="ChEBI" id="CHEBI:18420"/>
    </cofactor>
</comment>
<name>A0A1Y0ITU9_9BACL</name>
<dbReference type="OrthoDB" id="9800186at2"/>
<evidence type="ECO:0000256" key="3">
    <source>
        <dbReference type="ARBA" id="ARBA00022723"/>
    </source>
</evidence>
<evidence type="ECO:0000256" key="1">
    <source>
        <dbReference type="ARBA" id="ARBA00001946"/>
    </source>
</evidence>
<evidence type="ECO:0000256" key="6">
    <source>
        <dbReference type="RuleBase" id="RU003476"/>
    </source>
</evidence>
<dbReference type="GO" id="GO:0016818">
    <property type="term" value="F:hydrolase activity, acting on acid anhydrides, in phosphorus-containing anhydrides"/>
    <property type="evidence" value="ECO:0007669"/>
    <property type="project" value="TreeGrafter"/>
</dbReference>
<dbReference type="InterPro" id="IPR020476">
    <property type="entry name" value="Nudix_hydrolase"/>
</dbReference>
<dbReference type="PANTHER" id="PTHR43758:SF2">
    <property type="entry name" value="OXIDIZED PURINE NUCLEOSIDE TRIPHOSPHATE HYDROLASE"/>
    <property type="match status" value="1"/>
</dbReference>
<dbReference type="Gene3D" id="3.90.79.10">
    <property type="entry name" value="Nucleoside Triphosphate Pyrophosphohydrolase"/>
    <property type="match status" value="1"/>
</dbReference>
<dbReference type="Pfam" id="PF00293">
    <property type="entry name" value="NUDIX"/>
    <property type="match status" value="1"/>
</dbReference>
<dbReference type="CDD" id="cd18886">
    <property type="entry name" value="NUDIX_MutT_Nudt1"/>
    <property type="match status" value="1"/>
</dbReference>
<dbReference type="PANTHER" id="PTHR43758">
    <property type="entry name" value="7,8-DIHYDRO-8-OXOGUANINE TRIPHOSPHATASE"/>
    <property type="match status" value="1"/>
</dbReference>
<comment type="similarity">
    <text evidence="2 6">Belongs to the Nudix hydrolase family.</text>
</comment>
<dbReference type="PROSITE" id="PS51462">
    <property type="entry name" value="NUDIX"/>
    <property type="match status" value="1"/>
</dbReference>
<organism evidence="8 9">
    <name type="scientific">Tumebacillus avium</name>
    <dbReference type="NCBI Taxonomy" id="1903704"/>
    <lineage>
        <taxon>Bacteria</taxon>
        <taxon>Bacillati</taxon>
        <taxon>Bacillota</taxon>
        <taxon>Bacilli</taxon>
        <taxon>Bacillales</taxon>
        <taxon>Alicyclobacillaceae</taxon>
        <taxon>Tumebacillus</taxon>
    </lineage>
</organism>
<keyword evidence="4 6" id="KW-0378">Hydrolase</keyword>
<dbReference type="Proteomes" id="UP000195437">
    <property type="component" value="Chromosome"/>
</dbReference>
<reference evidence="9" key="1">
    <citation type="submission" date="2017-05" db="EMBL/GenBank/DDBJ databases">
        <authorList>
            <person name="Sung H."/>
        </authorList>
    </citation>
    <scope>NUCLEOTIDE SEQUENCE [LARGE SCALE GENOMIC DNA]</scope>
    <source>
        <strain evidence="9">AR23208</strain>
    </source>
</reference>
<sequence>MRLVANCVIRQGDLVLMLQKPQRGWWSAPGGKVEVGESLAEAVVREVAEETGLSITDHRLRGIFTILRQDGDVVLDHFMLFTFYTESFTGTSKTLTEEGRLEWVPISELATRPMAEGDRYFLPDIIGTKELITGKFCYTADHRLIHWQRE</sequence>
<dbReference type="InterPro" id="IPR015797">
    <property type="entry name" value="NUDIX_hydrolase-like_dom_sf"/>
</dbReference>
<keyword evidence="9" id="KW-1185">Reference proteome</keyword>
<proteinExistence type="inferred from homology"/>
<dbReference type="GO" id="GO:0046872">
    <property type="term" value="F:metal ion binding"/>
    <property type="evidence" value="ECO:0007669"/>
    <property type="project" value="UniProtKB-KW"/>
</dbReference>
<evidence type="ECO:0000313" key="8">
    <source>
        <dbReference type="EMBL" id="ARU63867.1"/>
    </source>
</evidence>
<evidence type="ECO:0000259" key="7">
    <source>
        <dbReference type="PROSITE" id="PS51462"/>
    </source>
</evidence>